<dbReference type="RefSeq" id="WP_168639487.1">
    <property type="nucleotide sequence ID" value="NZ_CP060203.1"/>
</dbReference>
<name>A0A7H1DZR2_9FLAO</name>
<reference evidence="1 2" key="1">
    <citation type="submission" date="2020-07" db="EMBL/GenBank/DDBJ databases">
        <title>Complete genome and description of Chryseobacterium manosquense strain Marseille-Q2069 sp. nov.</title>
        <authorList>
            <person name="Boxberger M."/>
        </authorList>
    </citation>
    <scope>NUCLEOTIDE SEQUENCE [LARGE SCALE GENOMIC DNA]</scope>
    <source>
        <strain evidence="1 2">Marseille-Q2069</strain>
    </source>
</reference>
<gene>
    <name evidence="1" type="ORF">H0S70_05765</name>
</gene>
<evidence type="ECO:0000313" key="2">
    <source>
        <dbReference type="Proteomes" id="UP000516438"/>
    </source>
</evidence>
<keyword evidence="2" id="KW-1185">Reference proteome</keyword>
<dbReference type="EMBL" id="CP060203">
    <property type="protein sequence ID" value="QNS42470.1"/>
    <property type="molecule type" value="Genomic_DNA"/>
</dbReference>
<organism evidence="1 2">
    <name type="scientific">Chryseobacterium manosquense</name>
    <dbReference type="NCBI Taxonomy" id="2754694"/>
    <lineage>
        <taxon>Bacteria</taxon>
        <taxon>Pseudomonadati</taxon>
        <taxon>Bacteroidota</taxon>
        <taxon>Flavobacteriia</taxon>
        <taxon>Flavobacteriales</taxon>
        <taxon>Weeksellaceae</taxon>
        <taxon>Chryseobacterium group</taxon>
        <taxon>Chryseobacterium</taxon>
    </lineage>
</organism>
<dbReference type="Proteomes" id="UP000516438">
    <property type="component" value="Chromosome"/>
</dbReference>
<protein>
    <submittedName>
        <fullName evidence="1">Uncharacterized protein</fullName>
    </submittedName>
</protein>
<proteinExistence type="predicted"/>
<evidence type="ECO:0000313" key="1">
    <source>
        <dbReference type="EMBL" id="QNS42470.1"/>
    </source>
</evidence>
<sequence length="830" mass="98295">MKFIDSHIKKHLTNFINSSENNFDEIFALLPTENKEIYIELLKYVNRLLDENDKIQQDDFVFFHIHFEQDLDDEFVNILSQFLVLKYHLMSLQDSTKLEDDFNEILLSKRNEIRQKIIRLSRAPDDASGARGNRIYKRWLKEKKYCEMLSSFYNSFDEKTVIEPINLFNTKLSTAKILLENFAEFPYLTDLENENNDLTFNRCNPNLSLHQVDKLHSNFIDNCEKIFLIDCERKKNLKTFSFNELKSWKKENGLPIKQMVLFSFGKSKINIENIRTKLKRLKDIFKIPESSTYVVLNSEINKLLRVSNNHFRKISFFGADENVFWDTLQLECSIRDLYELKSNKLLNIYGLCINEEIKDFIIDDLFSEHEYSKLISAETKFQIMEMTEKDLKEFKETFVNFLDSLIDMKFADIINNHLNTKKTLILPNLFVENEYLSKLLLHDLKSENIQGIVTWKSVQSCNVQNFLILSFQDQGKRPFYFYPNLLEFYINHHFYARGAFVKFLWLNQFNWSKYNLANDFRKIIEHPIRNTYFDIVQLKKQISSIKPEKTISIDWEFESRYSHNLNRSVIKVKFQKISRSKTYPYSSLFIVRANENSELRVLSGDELQNYDLNEEIIEVQSLDDILEETNIFEKFAETKNLEEELKIIRKKFDVHESETGRLWKILLKRKCIKSSESDIYKELTAFLDSKGSKMVSFKHFDESWTNPESEAFAPLSKKAFLGVCEYLDLGTPYYIIIQRLRNSSKQATRQSTHQMTLLLCDLFNDGCFDDLTKTTEVLRNRLSKYQQTHSLQDIGIDQDNLLVNLKSLVDIVNDEIKLKIISKIEIVSNE</sequence>
<dbReference type="AlphaFoldDB" id="A0A7H1DZR2"/>
<dbReference type="KEGG" id="cmaq:H0S70_05765"/>
<accession>A0A7H1DZR2</accession>